<evidence type="ECO:0000313" key="3">
    <source>
        <dbReference type="Proteomes" id="UP000283383"/>
    </source>
</evidence>
<gene>
    <name evidence="2" type="ORF">GcM3_195018</name>
</gene>
<reference evidence="2 3" key="1">
    <citation type="journal article" date="2018" name="BMC Genomics">
        <title>Comparative genome analyses reveal sequence features reflecting distinct modes of host-adaptation between dicot and monocot powdery mildew.</title>
        <authorList>
            <person name="Wu Y."/>
            <person name="Ma X."/>
            <person name="Pan Z."/>
            <person name="Kale S.D."/>
            <person name="Song Y."/>
            <person name="King H."/>
            <person name="Zhang Q."/>
            <person name="Presley C."/>
            <person name="Deng X."/>
            <person name="Wei C.I."/>
            <person name="Xiao S."/>
        </authorList>
    </citation>
    <scope>NUCLEOTIDE SEQUENCE [LARGE SCALE GENOMIC DNA]</scope>
    <source>
        <strain evidence="2">UMSG3</strain>
    </source>
</reference>
<dbReference type="Proteomes" id="UP000283383">
    <property type="component" value="Unassembled WGS sequence"/>
</dbReference>
<dbReference type="Pfam" id="PF05536">
    <property type="entry name" value="Neurochondrin"/>
    <property type="match status" value="1"/>
</dbReference>
<proteinExistence type="predicted"/>
<dbReference type="PANTHER" id="PTHR13109">
    <property type="entry name" value="NEUROCHONDRIN"/>
    <property type="match status" value="1"/>
</dbReference>
<comment type="caution">
    <text evidence="2">The sequence shown here is derived from an EMBL/GenBank/DDBJ whole genome shotgun (WGS) entry which is preliminary data.</text>
</comment>
<dbReference type="EMBL" id="MCBQ01019519">
    <property type="protein sequence ID" value="RKF56470.1"/>
    <property type="molecule type" value="Genomic_DNA"/>
</dbReference>
<dbReference type="InterPro" id="IPR016024">
    <property type="entry name" value="ARM-type_fold"/>
</dbReference>
<sequence length="652" mass="72930">MDSRLSAGSSFAKPDSLGENPVLVEKIKNLFSAKEDTSRFVGFGLLKTVLDNSQVIRDADKLQMLWESVPSKFLDRLLRAQMNEKISNQEAQYMVDLATSVLNVFVNLLPEIYLRKKRLTSRIPSLIKALVRSSNESTECILQTLSIIVSHLEGSVELLNSSDISPLVKIATQNPSVLNIFQYALLNLTNSDNDNDIIQQKIDDVLACLVAAFENTDAVTFISFLAELLPKLQLSTLSPSPRWLKPLIGMIRNLVTKKPTVDGRTAYTKLAAGLLLVWPDECPKLLFGGFMDTTLDSKPFSYFFVNLLLIDLRSTLPTLLSKLNSPDYHKASQRLSAAFDVVSSFIGFLVRSIDEPFQCTLSLTPELLLKLRKNIAETMSLTIEYMRDRWDASVAGASGLHPSARSGTPGERLGITWGSMEEDVSTDPVIFAGIRTLAIWIREDENQNLRLESAGLMDMWIDLYRSNKRAQEYFDYRYSIASALEGIMCSFDGIESFLSHDGWGVLVHDLENIIRNLSKLQISETEFLSREANRGIQIVKNLLLVLDHPNTGTVEEAWMSVVKLTAGTKIESELIIPIVIEFHIATIQLSLGLLTKAADGMTKRYITSQAPISGLIRQLMDRVKIMEDRAEAAELMELLQDASLELVHLRVH</sequence>
<accession>A0A420HGD2</accession>
<evidence type="ECO:0000313" key="2">
    <source>
        <dbReference type="EMBL" id="RKF56470.1"/>
    </source>
</evidence>
<feature type="coiled-coil region" evidence="1">
    <location>
        <begin position="616"/>
        <end position="645"/>
    </location>
</feature>
<organism evidence="2 3">
    <name type="scientific">Golovinomyces cichoracearum</name>
    <dbReference type="NCBI Taxonomy" id="62708"/>
    <lineage>
        <taxon>Eukaryota</taxon>
        <taxon>Fungi</taxon>
        <taxon>Dikarya</taxon>
        <taxon>Ascomycota</taxon>
        <taxon>Pezizomycotina</taxon>
        <taxon>Leotiomycetes</taxon>
        <taxon>Erysiphales</taxon>
        <taxon>Erysiphaceae</taxon>
        <taxon>Golovinomyces</taxon>
    </lineage>
</organism>
<dbReference type="AlphaFoldDB" id="A0A420HGD2"/>
<dbReference type="PANTHER" id="PTHR13109:SF7">
    <property type="entry name" value="NEUROCHONDRIN"/>
    <property type="match status" value="1"/>
</dbReference>
<name>A0A420HGD2_9PEZI</name>
<keyword evidence="1" id="KW-0175">Coiled coil</keyword>
<protein>
    <submittedName>
        <fullName evidence="2">Putative duf1941 family protein</fullName>
    </submittedName>
</protein>
<keyword evidence="3" id="KW-1185">Reference proteome</keyword>
<dbReference type="InterPro" id="IPR008709">
    <property type="entry name" value="Neurochondrin"/>
</dbReference>
<evidence type="ECO:0000256" key="1">
    <source>
        <dbReference type="SAM" id="Coils"/>
    </source>
</evidence>
<dbReference type="SUPFAM" id="SSF48371">
    <property type="entry name" value="ARM repeat"/>
    <property type="match status" value="1"/>
</dbReference>